<feature type="region of interest" description="Disordered" evidence="2">
    <location>
        <begin position="198"/>
        <end position="249"/>
    </location>
</feature>
<dbReference type="InterPro" id="IPR002172">
    <property type="entry name" value="LDrepeatLR_classA_rpt"/>
</dbReference>
<dbReference type="CTD" id="146227"/>
<sequence length="249" mass="26348">MEVTLSLWTAILLHFPLVSGSSIRIGLGGNNSGSYEQSVLPCRKEELQCGNGLCLLNWLRCHYKKDCGNEYTSIKLICSKIAGNQSGVSPERGGGEAGAGGSVLVSPLVVAGIVIGAVLLLSCVTIIVGSLRGAHISSDTAYAPDTLSCRGSEGELRSSCDPHSPPAFDFDSSLETLSQANVYPDSPPHYEDCLLPSQPRLYVPGEDPPPYSLTDPRQEDGVGGPPLLPPPLYEHCDQSEPLPLLPHNG</sequence>
<dbReference type="Proteomes" id="UP000314986">
    <property type="component" value="Unassembled WGS sequence"/>
</dbReference>
<dbReference type="Ensembl" id="ENSCMIT00000036247.1">
    <property type="protein sequence ID" value="ENSCMIP00000035718.1"/>
    <property type="gene ID" value="ENSCMIG00000015102.1"/>
</dbReference>
<keyword evidence="1" id="KW-1015">Disulfide bond</keyword>
<dbReference type="STRING" id="7868.ENSCMIP00000035718"/>
<protein>
    <submittedName>
        <fullName evidence="5">Protein BEAN1-like protein</fullName>
    </submittedName>
</protein>
<dbReference type="RefSeq" id="XP_007906051.1">
    <property type="nucleotide sequence ID" value="XM_007907860.2"/>
</dbReference>
<feature type="chain" id="PRO_5044739628" evidence="4">
    <location>
        <begin position="21"/>
        <end position="249"/>
    </location>
</feature>
<dbReference type="EMBL" id="JW875063">
    <property type="protein sequence ID" value="AFP07580.1"/>
    <property type="molecule type" value="mRNA"/>
</dbReference>
<organism evidence="5">
    <name type="scientific">Callorhinchus milii</name>
    <name type="common">Ghost shark</name>
    <dbReference type="NCBI Taxonomy" id="7868"/>
    <lineage>
        <taxon>Eukaryota</taxon>
        <taxon>Metazoa</taxon>
        <taxon>Chordata</taxon>
        <taxon>Craniata</taxon>
        <taxon>Vertebrata</taxon>
        <taxon>Chondrichthyes</taxon>
        <taxon>Holocephali</taxon>
        <taxon>Chimaeriformes</taxon>
        <taxon>Callorhinchidae</taxon>
        <taxon>Callorhinchus</taxon>
    </lineage>
</organism>
<dbReference type="AlphaFoldDB" id="V9L6B6"/>
<reference evidence="7" key="2">
    <citation type="journal article" date="2007" name="PLoS Biol.">
        <title>Survey sequencing and comparative analysis of the elephant shark (Callorhinchus milii) genome.</title>
        <authorList>
            <person name="Venkatesh B."/>
            <person name="Kirkness E.F."/>
            <person name="Loh Y.H."/>
            <person name="Halpern A.L."/>
            <person name="Lee A.P."/>
            <person name="Johnson J."/>
            <person name="Dandona N."/>
            <person name="Viswanathan L.D."/>
            <person name="Tay A."/>
            <person name="Venter J.C."/>
            <person name="Strausberg R.L."/>
            <person name="Brenner S."/>
        </authorList>
    </citation>
    <scope>NUCLEOTIDE SEQUENCE [LARGE SCALE GENOMIC DNA]</scope>
</reference>
<evidence type="ECO:0000256" key="1">
    <source>
        <dbReference type="ARBA" id="ARBA00023157"/>
    </source>
</evidence>
<dbReference type="RefSeq" id="XP_042196339.1">
    <property type="nucleotide sequence ID" value="XM_042340405.1"/>
</dbReference>
<evidence type="ECO:0000256" key="3">
    <source>
        <dbReference type="SAM" id="Phobius"/>
    </source>
</evidence>
<name>V9L6B6_CALMI</name>
<accession>V9L6B6</accession>
<reference evidence="5 7" key="3">
    <citation type="journal article" date="2014" name="Nature">
        <title>Elephant shark genome provides unique insights into gnathostome evolution.</title>
        <authorList>
            <consortium name="International Elephant Shark Genome Sequencing Consortium"/>
            <person name="Venkatesh B."/>
            <person name="Lee A.P."/>
            <person name="Ravi V."/>
            <person name="Maurya A.K."/>
            <person name="Lian M.M."/>
            <person name="Swann J.B."/>
            <person name="Ohta Y."/>
            <person name="Flajnik M.F."/>
            <person name="Sutoh Y."/>
            <person name="Kasahara M."/>
            <person name="Hoon S."/>
            <person name="Gangu V."/>
            <person name="Roy S.W."/>
            <person name="Irimia M."/>
            <person name="Korzh V."/>
            <person name="Kondrychyn I."/>
            <person name="Lim Z.W."/>
            <person name="Tay B.H."/>
            <person name="Tohari S."/>
            <person name="Kong K.W."/>
            <person name="Ho S."/>
            <person name="Lorente-Galdos B."/>
            <person name="Quilez J."/>
            <person name="Marques-Bonet T."/>
            <person name="Raney B.J."/>
            <person name="Ingham P.W."/>
            <person name="Tay A."/>
            <person name="Hillier L.W."/>
            <person name="Minx P."/>
            <person name="Boehm T."/>
            <person name="Wilson R.K."/>
            <person name="Brenner S."/>
            <person name="Warren W.C."/>
        </authorList>
    </citation>
    <scope>NUCLEOTIDE SEQUENCE</scope>
    <source>
        <tissue evidence="5">Brain</tissue>
    </source>
</reference>
<dbReference type="KEGG" id="cmk:103188042"/>
<reference evidence="6" key="4">
    <citation type="submission" date="2025-05" db="UniProtKB">
        <authorList>
            <consortium name="Ensembl"/>
        </authorList>
    </citation>
    <scope>IDENTIFICATION</scope>
</reference>
<evidence type="ECO:0000313" key="5">
    <source>
        <dbReference type="EMBL" id="AFP07580.1"/>
    </source>
</evidence>
<feature type="transmembrane region" description="Helical" evidence="3">
    <location>
        <begin position="108"/>
        <end position="128"/>
    </location>
</feature>
<keyword evidence="3" id="KW-1133">Transmembrane helix</keyword>
<dbReference type="PANTHER" id="PTHR36464">
    <property type="entry name" value="PROTEIN BEAN1"/>
    <property type="match status" value="1"/>
</dbReference>
<dbReference type="InterPro" id="IPR036055">
    <property type="entry name" value="LDL_receptor-like_sf"/>
</dbReference>
<proteinExistence type="evidence at transcript level"/>
<dbReference type="InterPro" id="IPR039352">
    <property type="entry name" value="BEAN1"/>
</dbReference>
<dbReference type="CDD" id="cd00112">
    <property type="entry name" value="LDLa"/>
    <property type="match status" value="1"/>
</dbReference>
<reference evidence="7" key="1">
    <citation type="journal article" date="2006" name="Science">
        <title>Ancient noncoding elements conserved in the human genome.</title>
        <authorList>
            <person name="Venkatesh B."/>
            <person name="Kirkness E.F."/>
            <person name="Loh Y.H."/>
            <person name="Halpern A.L."/>
            <person name="Lee A.P."/>
            <person name="Johnson J."/>
            <person name="Dandona N."/>
            <person name="Viswanathan L.D."/>
            <person name="Tay A."/>
            <person name="Venter J.C."/>
            <person name="Strausberg R.L."/>
            <person name="Brenner S."/>
        </authorList>
    </citation>
    <scope>NUCLEOTIDE SEQUENCE [LARGE SCALE GENOMIC DNA]</scope>
</reference>
<evidence type="ECO:0000313" key="7">
    <source>
        <dbReference type="Proteomes" id="UP000314986"/>
    </source>
</evidence>
<gene>
    <name evidence="6" type="primary">bean1</name>
</gene>
<feature type="signal peptide" evidence="4">
    <location>
        <begin position="1"/>
        <end position="20"/>
    </location>
</feature>
<keyword evidence="7" id="KW-1185">Reference proteome</keyword>
<dbReference type="GeneID" id="103188042"/>
<keyword evidence="4" id="KW-0732">Signal</keyword>
<keyword evidence="3" id="KW-0472">Membrane</keyword>
<evidence type="ECO:0000256" key="4">
    <source>
        <dbReference type="SAM" id="SignalP"/>
    </source>
</evidence>
<evidence type="ECO:0000313" key="6">
    <source>
        <dbReference type="Ensembl" id="ENSCMIP00000035718.1"/>
    </source>
</evidence>
<evidence type="ECO:0000256" key="2">
    <source>
        <dbReference type="SAM" id="MobiDB-lite"/>
    </source>
</evidence>
<keyword evidence="3" id="KW-0812">Transmembrane</keyword>
<dbReference type="SUPFAM" id="SSF57424">
    <property type="entry name" value="LDL receptor-like module"/>
    <property type="match status" value="1"/>
</dbReference>
<dbReference type="PANTHER" id="PTHR36464:SF1">
    <property type="entry name" value="PROTEIN BEAN1"/>
    <property type="match status" value="1"/>
</dbReference>
<dbReference type="GeneTree" id="ENSGT00940000165226"/>
<dbReference type="OrthoDB" id="9085892at2759"/>